<accession>A0ABU7T8I5</accession>
<keyword evidence="5" id="KW-1185">Reference proteome</keyword>
<keyword evidence="2" id="KW-0442">Lipid degradation</keyword>
<comment type="caution">
    <text evidence="4">The sequence shown here is derived from an EMBL/GenBank/DDBJ whole genome shotgun (WGS) entry which is preliminary data.</text>
</comment>
<sequence length="353" mass="38316">MRDRERPRSGFSRRRFGTMLVGGFAAGVASRAIQPAEAASEDVRIADLDWVDARRDRRVPARLYWPSQGVIAASARPLPLIVFSHGLGQSRLGYSYLGRHWAGSGYASLHVQHVGSDGSVWAGNPFEILDRVNVAADEREAIARAADVSFALDRILDRSSAFAAFIDPARVIAAGHSYGANTTLLLGGARVVREGRTLDRRDPRFKAGIVISAPPFYGERDLQAVLAAVAMPTFHVTATEDVIALPGRRSPVQDRLDVYEAVGTSRKALAVFQGGSHSIFTDRALTGGARLNPQVKQATAEGALAFLDLVFRGDASPLASWSETWRPILAVAPIPYRATEPSRHSTRRSRPRS</sequence>
<reference evidence="4 5" key="1">
    <citation type="journal article" date="2012" name="Genet. Mol. Biol.">
        <title>Analysis of 16S rRNA and mxaF genes revealing insights into Methylobacterium niche-specific plant association.</title>
        <authorList>
            <person name="Dourado M.N."/>
            <person name="Andreote F.D."/>
            <person name="Dini-Andreote F."/>
            <person name="Conti R."/>
            <person name="Araujo J.M."/>
            <person name="Araujo W.L."/>
        </authorList>
    </citation>
    <scope>NUCLEOTIDE SEQUENCE [LARGE SCALE GENOMIC DNA]</scope>
    <source>
        <strain evidence="4 5">SR1.6/4</strain>
    </source>
</reference>
<dbReference type="InterPro" id="IPR029058">
    <property type="entry name" value="AB_hydrolase_fold"/>
</dbReference>
<dbReference type="InterPro" id="IPR006311">
    <property type="entry name" value="TAT_signal"/>
</dbReference>
<dbReference type="Proteomes" id="UP001349262">
    <property type="component" value="Unassembled WGS sequence"/>
</dbReference>
<organism evidence="4 5">
    <name type="scientific">Methylobacterium radiotolerans</name>
    <dbReference type="NCBI Taxonomy" id="31998"/>
    <lineage>
        <taxon>Bacteria</taxon>
        <taxon>Pseudomonadati</taxon>
        <taxon>Pseudomonadota</taxon>
        <taxon>Alphaproteobacteria</taxon>
        <taxon>Hyphomicrobiales</taxon>
        <taxon>Methylobacteriaceae</taxon>
        <taxon>Methylobacterium</taxon>
    </lineage>
</organism>
<dbReference type="PANTHER" id="PTHR10272">
    <property type="entry name" value="PLATELET-ACTIVATING FACTOR ACETYLHYDROLASE"/>
    <property type="match status" value="1"/>
</dbReference>
<dbReference type="PROSITE" id="PS51318">
    <property type="entry name" value="TAT"/>
    <property type="match status" value="1"/>
</dbReference>
<keyword evidence="3" id="KW-0443">Lipid metabolism</keyword>
<keyword evidence="1" id="KW-0378">Hydrolase</keyword>
<gene>
    <name evidence="4" type="ORF">MRSR164_08865</name>
</gene>
<proteinExistence type="predicted"/>
<name>A0ABU7T8I5_9HYPH</name>
<dbReference type="SUPFAM" id="SSF53474">
    <property type="entry name" value="alpha/beta-Hydrolases"/>
    <property type="match status" value="1"/>
</dbReference>
<evidence type="ECO:0000256" key="3">
    <source>
        <dbReference type="ARBA" id="ARBA00023098"/>
    </source>
</evidence>
<evidence type="ECO:0000313" key="4">
    <source>
        <dbReference type="EMBL" id="MEE7456879.1"/>
    </source>
</evidence>
<evidence type="ECO:0000313" key="5">
    <source>
        <dbReference type="Proteomes" id="UP001349262"/>
    </source>
</evidence>
<dbReference type="EMBL" id="MLBY01000004">
    <property type="protein sequence ID" value="MEE7456879.1"/>
    <property type="molecule type" value="Genomic_DNA"/>
</dbReference>
<evidence type="ECO:0000256" key="2">
    <source>
        <dbReference type="ARBA" id="ARBA00022963"/>
    </source>
</evidence>
<dbReference type="Gene3D" id="3.40.50.1820">
    <property type="entry name" value="alpha/beta hydrolase"/>
    <property type="match status" value="1"/>
</dbReference>
<dbReference type="PANTHER" id="PTHR10272:SF0">
    <property type="entry name" value="PLATELET-ACTIVATING FACTOR ACETYLHYDROLASE"/>
    <property type="match status" value="1"/>
</dbReference>
<dbReference type="Pfam" id="PF03403">
    <property type="entry name" value="PAF-AH_p_II"/>
    <property type="match status" value="1"/>
</dbReference>
<evidence type="ECO:0000256" key="1">
    <source>
        <dbReference type="ARBA" id="ARBA00022801"/>
    </source>
</evidence>
<protein>
    <submittedName>
        <fullName evidence="4">Acetylhydrolase</fullName>
    </submittedName>
</protein>